<feature type="compositionally biased region" description="Polar residues" evidence="3">
    <location>
        <begin position="931"/>
        <end position="940"/>
    </location>
</feature>
<organism evidence="6">
    <name type="scientific">Chromera velia CCMP2878</name>
    <dbReference type="NCBI Taxonomy" id="1169474"/>
    <lineage>
        <taxon>Eukaryota</taxon>
        <taxon>Sar</taxon>
        <taxon>Alveolata</taxon>
        <taxon>Colpodellida</taxon>
        <taxon>Chromeraceae</taxon>
        <taxon>Chromera</taxon>
    </lineage>
</organism>
<keyword evidence="2" id="KW-0865">Zymogen</keyword>
<dbReference type="InterPro" id="IPR025660">
    <property type="entry name" value="Pept_his_AS"/>
</dbReference>
<reference evidence="6" key="1">
    <citation type="submission" date="2014-11" db="EMBL/GenBank/DDBJ databases">
        <authorList>
            <person name="Otto D Thomas"/>
            <person name="Naeem Raeece"/>
        </authorList>
    </citation>
    <scope>NUCLEOTIDE SEQUENCE</scope>
</reference>
<dbReference type="InterPro" id="IPR036496">
    <property type="entry name" value="CathepsinC_exc_dom_sf"/>
</dbReference>
<dbReference type="Gene3D" id="2.40.128.80">
    <property type="entry name" value="Cathepsin C, exclusion domain"/>
    <property type="match status" value="1"/>
</dbReference>
<dbReference type="SUPFAM" id="SSF54001">
    <property type="entry name" value="Cysteine proteinases"/>
    <property type="match status" value="1"/>
</dbReference>
<dbReference type="PROSITE" id="PS00139">
    <property type="entry name" value="THIOL_PROTEASE_CYS"/>
    <property type="match status" value="1"/>
</dbReference>
<dbReference type="VEuPathDB" id="CryptoDB:Cvel_28878"/>
<proteinExistence type="inferred from homology"/>
<evidence type="ECO:0000259" key="5">
    <source>
        <dbReference type="SMART" id="SM00645"/>
    </source>
</evidence>
<dbReference type="InterPro" id="IPR038765">
    <property type="entry name" value="Papain-like_cys_pep_sf"/>
</dbReference>
<dbReference type="Pfam" id="PF00112">
    <property type="entry name" value="Peptidase_C1"/>
    <property type="match status" value="1"/>
</dbReference>
<keyword evidence="4" id="KW-0732">Signal</keyword>
<dbReference type="PROSITE" id="PS00639">
    <property type="entry name" value="THIOL_PROTEASE_HIS"/>
    <property type="match status" value="1"/>
</dbReference>
<dbReference type="InterPro" id="IPR013128">
    <property type="entry name" value="Peptidase_C1A"/>
</dbReference>
<feature type="domain" description="Peptidase C1A papain C-terminal" evidence="5">
    <location>
        <begin position="585"/>
        <end position="866"/>
    </location>
</feature>
<evidence type="ECO:0000256" key="1">
    <source>
        <dbReference type="ARBA" id="ARBA00008455"/>
    </source>
</evidence>
<gene>
    <name evidence="6" type="ORF">Cvel_28878</name>
</gene>
<name>A0A0G4HLU0_9ALVE</name>
<dbReference type="GO" id="GO:0006508">
    <property type="term" value="P:proteolysis"/>
    <property type="evidence" value="ECO:0007669"/>
    <property type="project" value="InterPro"/>
</dbReference>
<accession>A0A0G4HLU0</accession>
<protein>
    <recommendedName>
        <fullName evidence="5">Peptidase C1A papain C-terminal domain-containing protein</fullName>
    </recommendedName>
</protein>
<evidence type="ECO:0000256" key="3">
    <source>
        <dbReference type="SAM" id="MobiDB-lite"/>
    </source>
</evidence>
<evidence type="ECO:0000256" key="4">
    <source>
        <dbReference type="SAM" id="SignalP"/>
    </source>
</evidence>
<feature type="chain" id="PRO_5005191977" description="Peptidase C1A papain C-terminal domain-containing protein" evidence="4">
    <location>
        <begin position="29"/>
        <end position="940"/>
    </location>
</feature>
<evidence type="ECO:0000313" key="6">
    <source>
        <dbReference type="EMBL" id="CEM45092.1"/>
    </source>
</evidence>
<feature type="region of interest" description="Disordered" evidence="3">
    <location>
        <begin position="900"/>
        <end position="940"/>
    </location>
</feature>
<comment type="similarity">
    <text evidence="1">Belongs to the peptidase C1 family.</text>
</comment>
<dbReference type="GO" id="GO:0008234">
    <property type="term" value="F:cysteine-type peptidase activity"/>
    <property type="evidence" value="ECO:0007669"/>
    <property type="project" value="InterPro"/>
</dbReference>
<dbReference type="PANTHER" id="PTHR12411">
    <property type="entry name" value="CYSTEINE PROTEASE FAMILY C1-RELATED"/>
    <property type="match status" value="1"/>
</dbReference>
<feature type="signal peptide" evidence="4">
    <location>
        <begin position="1"/>
        <end position="28"/>
    </location>
</feature>
<dbReference type="SUPFAM" id="SSF75001">
    <property type="entry name" value="Dipeptidyl peptidase I (cathepsin C), exclusion domain"/>
    <property type="match status" value="1"/>
</dbReference>
<dbReference type="AlphaFoldDB" id="A0A0G4HLU0"/>
<dbReference type="EMBL" id="CDMZ01003097">
    <property type="protein sequence ID" value="CEM45092.1"/>
    <property type="molecule type" value="Genomic_DNA"/>
</dbReference>
<dbReference type="Gene3D" id="3.90.70.10">
    <property type="entry name" value="Cysteine proteinases"/>
    <property type="match status" value="1"/>
</dbReference>
<dbReference type="SMART" id="SM00645">
    <property type="entry name" value="Pept_C1"/>
    <property type="match status" value="1"/>
</dbReference>
<dbReference type="InterPro" id="IPR000169">
    <property type="entry name" value="Pept_cys_AS"/>
</dbReference>
<evidence type="ECO:0000256" key="2">
    <source>
        <dbReference type="ARBA" id="ARBA00023145"/>
    </source>
</evidence>
<dbReference type="PhylomeDB" id="A0A0G4HLU0"/>
<sequence length="940" mass="104530">MRYWCLANRLVLLFRLAVLFLFLHGAQADLPVHCLHGHVVGRWTIHVGEWVVNKDGKEVKDAYCGYEVPDRTSHANRPYQRPPLRADSPFRELPSSEGGGTGWTFEIEFGGSDASFPSLTPSTPVKVLPGFTLVTPDSATRSDEESLVYADLDTVWTVIYDESFHFEITGKPTEGGSGEARKATFAAFFKYEDGPAELTWGGNLGGQAQRPSEVQMQSDLSHEGRSFCWASMVGHAEIEATAESEGKKFCWWGERTDVGSSSASVVHNSVTLHDWDKWVGRENQVFADAIRFWYDQWKSRSTEQGGSPVTSFLQVGTGGRGEGRTALLEETRKRERRWQKKRTSMRRRLGSDGLERIMGIERIHTEGERDREVQRQSPSMALLQLADMRLGERAQLNEEASYTEKQTRLQAEMRLRDLHASETIPEAELPEFAEFLLKLSRREDKGHISGTMPVTWWPLLQTTNGVTLYVPLEVGHGVFGSGGVQKTGGSGEKLDSFMVFSRGSQRAKLSTHMLPNLGIHPDATRRLMQILKSAREGAEEPWANDASLPGFSWTSKTDLVPVLRERMKASGLFSDSEVESRLSLIDDELGLLPTTLDQGNCGSCYSVASTGMYSQRLFVEMLTNPEFSEEDISLIVSKRRRLSVHQGANCNVLNQGCDGGYPFLLNRALRDRGIMLQDCENKIRDDVGETVDADPAREQALCAALGGQVDENFHSELKGNILESRKALDREQRDGEGVCRYKAWVTTWSYLGGAYGWCDERLLKHALYFDGPVLVSLEPGPKFGKNTNNVLYGTGPSESEATVQKGGGTDFYEYQKVDHSLLLVGWGTEPNGDKYWLTQNSWGPRWGFRVGEGDNSGGFRKIQRGVNLFSIESIRLGAKLFVKKISAQTAKPTLSLSDAGFFQQQQGQPVPSPSSESRDEREGEGEDTDSLSDSAEATSG</sequence>
<feature type="region of interest" description="Disordered" evidence="3">
    <location>
        <begin position="73"/>
        <end position="99"/>
    </location>
</feature>
<dbReference type="InterPro" id="IPR000668">
    <property type="entry name" value="Peptidase_C1A_C"/>
</dbReference>